<feature type="compositionally biased region" description="Polar residues" evidence="1">
    <location>
        <begin position="57"/>
        <end position="76"/>
    </location>
</feature>
<evidence type="ECO:0000256" key="1">
    <source>
        <dbReference type="SAM" id="MobiDB-lite"/>
    </source>
</evidence>
<accession>A0AAN8CZ62</accession>
<dbReference type="EMBL" id="JAULUE010002047">
    <property type="protein sequence ID" value="KAK5913231.1"/>
    <property type="molecule type" value="Genomic_DNA"/>
</dbReference>
<dbReference type="AlphaFoldDB" id="A0AAN8CZ62"/>
<proteinExistence type="predicted"/>
<reference evidence="2 3" key="1">
    <citation type="journal article" date="2023" name="Mol. Biol. Evol.">
        <title>Genomics of Secondarily Temperate Adaptation in the Only Non-Antarctic Icefish.</title>
        <authorList>
            <person name="Rivera-Colon A.G."/>
            <person name="Rayamajhi N."/>
            <person name="Minhas B.F."/>
            <person name="Madrigal G."/>
            <person name="Bilyk K.T."/>
            <person name="Yoon V."/>
            <person name="Hune M."/>
            <person name="Gregory S."/>
            <person name="Cheng C.H.C."/>
            <person name="Catchen J.M."/>
        </authorList>
    </citation>
    <scope>NUCLEOTIDE SEQUENCE [LARGE SCALE GENOMIC DNA]</scope>
    <source>
        <strain evidence="2">JC2023a</strain>
    </source>
</reference>
<sequence>MSEPCHVPERVPGDFLSYQRCVVALSRGGFRHLKGSQEEHACYRTASRSVHQEMRNVSTRSGVAESSLTGTGTSRSAFGMEL</sequence>
<evidence type="ECO:0000313" key="3">
    <source>
        <dbReference type="Proteomes" id="UP001335648"/>
    </source>
</evidence>
<gene>
    <name evidence="2" type="ORF">CesoFtcFv8_003031</name>
</gene>
<name>A0AAN8CZ62_9TELE</name>
<organism evidence="2 3">
    <name type="scientific">Champsocephalus esox</name>
    <name type="common">pike icefish</name>
    <dbReference type="NCBI Taxonomy" id="159716"/>
    <lineage>
        <taxon>Eukaryota</taxon>
        <taxon>Metazoa</taxon>
        <taxon>Chordata</taxon>
        <taxon>Craniata</taxon>
        <taxon>Vertebrata</taxon>
        <taxon>Euteleostomi</taxon>
        <taxon>Actinopterygii</taxon>
        <taxon>Neopterygii</taxon>
        <taxon>Teleostei</taxon>
        <taxon>Neoteleostei</taxon>
        <taxon>Acanthomorphata</taxon>
        <taxon>Eupercaria</taxon>
        <taxon>Perciformes</taxon>
        <taxon>Notothenioidei</taxon>
        <taxon>Channichthyidae</taxon>
        <taxon>Champsocephalus</taxon>
    </lineage>
</organism>
<keyword evidence="3" id="KW-1185">Reference proteome</keyword>
<evidence type="ECO:0000313" key="2">
    <source>
        <dbReference type="EMBL" id="KAK5913231.1"/>
    </source>
</evidence>
<comment type="caution">
    <text evidence="2">The sequence shown here is derived from an EMBL/GenBank/DDBJ whole genome shotgun (WGS) entry which is preliminary data.</text>
</comment>
<feature type="region of interest" description="Disordered" evidence="1">
    <location>
        <begin position="57"/>
        <end position="82"/>
    </location>
</feature>
<protein>
    <submittedName>
        <fullName evidence="2">Uncharacterized protein</fullName>
    </submittedName>
</protein>
<dbReference type="Proteomes" id="UP001335648">
    <property type="component" value="Unassembled WGS sequence"/>
</dbReference>